<dbReference type="EMBL" id="JBFOLK010000002">
    <property type="protein sequence ID" value="KAL2532790.1"/>
    <property type="molecule type" value="Genomic_DNA"/>
</dbReference>
<evidence type="ECO:0000313" key="3">
    <source>
        <dbReference type="Proteomes" id="UP001604336"/>
    </source>
</evidence>
<organism evidence="2 3">
    <name type="scientific">Abeliophyllum distichum</name>
    <dbReference type="NCBI Taxonomy" id="126358"/>
    <lineage>
        <taxon>Eukaryota</taxon>
        <taxon>Viridiplantae</taxon>
        <taxon>Streptophyta</taxon>
        <taxon>Embryophyta</taxon>
        <taxon>Tracheophyta</taxon>
        <taxon>Spermatophyta</taxon>
        <taxon>Magnoliopsida</taxon>
        <taxon>eudicotyledons</taxon>
        <taxon>Gunneridae</taxon>
        <taxon>Pentapetalae</taxon>
        <taxon>asterids</taxon>
        <taxon>lamiids</taxon>
        <taxon>Lamiales</taxon>
        <taxon>Oleaceae</taxon>
        <taxon>Forsythieae</taxon>
        <taxon>Abeliophyllum</taxon>
    </lineage>
</organism>
<gene>
    <name evidence="2" type="ORF">Adt_06141</name>
</gene>
<name>A0ABD1V879_9LAMI</name>
<reference evidence="3" key="1">
    <citation type="submission" date="2024-07" db="EMBL/GenBank/DDBJ databases">
        <title>Two chromosome-level genome assemblies of Korean endemic species Abeliophyllum distichum and Forsythia ovata (Oleaceae).</title>
        <authorList>
            <person name="Jang H."/>
        </authorList>
    </citation>
    <scope>NUCLEOTIDE SEQUENCE [LARGE SCALE GENOMIC DNA]</scope>
</reference>
<protein>
    <submittedName>
        <fullName evidence="2">Uncharacterized protein</fullName>
    </submittedName>
</protein>
<keyword evidence="3" id="KW-1185">Reference proteome</keyword>
<dbReference type="Proteomes" id="UP001604336">
    <property type="component" value="Unassembled WGS sequence"/>
</dbReference>
<dbReference type="AlphaFoldDB" id="A0ABD1V879"/>
<accession>A0ABD1V879</accession>
<feature type="compositionally biased region" description="Acidic residues" evidence="1">
    <location>
        <begin position="94"/>
        <end position="108"/>
    </location>
</feature>
<evidence type="ECO:0000313" key="2">
    <source>
        <dbReference type="EMBL" id="KAL2532790.1"/>
    </source>
</evidence>
<comment type="caution">
    <text evidence="2">The sequence shown here is derived from an EMBL/GenBank/DDBJ whole genome shotgun (WGS) entry which is preliminary data.</text>
</comment>
<evidence type="ECO:0000256" key="1">
    <source>
        <dbReference type="SAM" id="MobiDB-lite"/>
    </source>
</evidence>
<proteinExistence type="predicted"/>
<sequence>MDDTTSYTVNGATNHVTKDARNLIQKADYNDIAARRYRQYKAYVNAYIRDKGTIVPYRGLTTDVWEKCIECTTSKKFKLPTPPPPPPLLPMHEEELDSLNDDDYVSDL</sequence>
<feature type="compositionally biased region" description="Pro residues" evidence="1">
    <location>
        <begin position="80"/>
        <end position="89"/>
    </location>
</feature>
<feature type="region of interest" description="Disordered" evidence="1">
    <location>
        <begin position="78"/>
        <end position="108"/>
    </location>
</feature>